<dbReference type="OrthoDB" id="7597331at2"/>
<keyword evidence="1" id="KW-1133">Transmembrane helix</keyword>
<accession>A0A6I4V1V6</accession>
<dbReference type="Proteomes" id="UP000471435">
    <property type="component" value="Unassembled WGS sequence"/>
</dbReference>
<sequence>MNKGPKCPECGKAAPLRLLVWGMGKPYDCERCGTSQVVARGHGASYAIGAFVLWTFASNKMPSITGKIALFIGLFLAVGLISWLTMKPRRVD</sequence>
<feature type="transmembrane region" description="Helical" evidence="1">
    <location>
        <begin position="68"/>
        <end position="86"/>
    </location>
</feature>
<evidence type="ECO:0000313" key="3">
    <source>
        <dbReference type="Proteomes" id="UP000471435"/>
    </source>
</evidence>
<keyword evidence="3" id="KW-1185">Reference proteome</keyword>
<keyword evidence="1" id="KW-0812">Transmembrane</keyword>
<evidence type="ECO:0000313" key="2">
    <source>
        <dbReference type="EMBL" id="MXP46354.1"/>
    </source>
</evidence>
<dbReference type="AlphaFoldDB" id="A0A6I4V1V6"/>
<name>A0A6I4V1V6_9SPHN</name>
<comment type="caution">
    <text evidence="2">The sequence shown here is derived from an EMBL/GenBank/DDBJ whole genome shotgun (WGS) entry which is preliminary data.</text>
</comment>
<proteinExistence type="predicted"/>
<dbReference type="RefSeq" id="WP_160729596.1">
    <property type="nucleotide sequence ID" value="NZ_WTYP01000001.1"/>
</dbReference>
<protein>
    <submittedName>
        <fullName evidence="2">Uncharacterized protein</fullName>
    </submittedName>
</protein>
<organism evidence="2 3">
    <name type="scientific">Pontixanthobacter luteolus</name>
    <dbReference type="NCBI Taxonomy" id="295089"/>
    <lineage>
        <taxon>Bacteria</taxon>
        <taxon>Pseudomonadati</taxon>
        <taxon>Pseudomonadota</taxon>
        <taxon>Alphaproteobacteria</taxon>
        <taxon>Sphingomonadales</taxon>
        <taxon>Erythrobacteraceae</taxon>
        <taxon>Pontixanthobacter</taxon>
    </lineage>
</organism>
<reference evidence="2 3" key="1">
    <citation type="submission" date="2019-12" db="EMBL/GenBank/DDBJ databases">
        <title>Genomic-based taxomic classification of the family Erythrobacteraceae.</title>
        <authorList>
            <person name="Xu L."/>
        </authorList>
    </citation>
    <scope>NUCLEOTIDE SEQUENCE [LARGE SCALE GENOMIC DNA]</scope>
    <source>
        <strain evidence="2 3">SW-109</strain>
    </source>
</reference>
<gene>
    <name evidence="2" type="ORF">GRI43_02960</name>
</gene>
<evidence type="ECO:0000256" key="1">
    <source>
        <dbReference type="SAM" id="Phobius"/>
    </source>
</evidence>
<dbReference type="EMBL" id="WTYP01000001">
    <property type="protein sequence ID" value="MXP46354.1"/>
    <property type="molecule type" value="Genomic_DNA"/>
</dbReference>
<keyword evidence="1" id="KW-0472">Membrane</keyword>